<accession>A0A423UAD1</accession>
<protein>
    <submittedName>
        <fullName evidence="2">Uncharacterized protein</fullName>
    </submittedName>
</protein>
<dbReference type="AlphaFoldDB" id="A0A423UAD1"/>
<feature type="chain" id="PRO_5019114313" evidence="1">
    <location>
        <begin position="17"/>
        <end position="132"/>
    </location>
</feature>
<reference evidence="2 3" key="1">
    <citation type="submission" date="2018-04" db="EMBL/GenBank/DDBJ databases">
        <authorList>
            <person name="Zhang X."/>
            <person name="Yuan J."/>
            <person name="Li F."/>
            <person name="Xiang J."/>
        </authorList>
    </citation>
    <scope>NUCLEOTIDE SEQUENCE [LARGE SCALE GENOMIC DNA]</scope>
    <source>
        <tissue evidence="2">Muscle</tissue>
    </source>
</reference>
<proteinExistence type="predicted"/>
<feature type="signal peptide" evidence="1">
    <location>
        <begin position="1"/>
        <end position="16"/>
    </location>
</feature>
<name>A0A423UAD1_PENVA</name>
<keyword evidence="3" id="KW-1185">Reference proteome</keyword>
<reference evidence="2 3" key="2">
    <citation type="submission" date="2019-01" db="EMBL/GenBank/DDBJ databases">
        <title>The decoding of complex shrimp genome reveals the adaptation for benthos swimmer, frequently molting mechanism and breeding impact on genome.</title>
        <authorList>
            <person name="Sun Y."/>
            <person name="Gao Y."/>
            <person name="Yu Y."/>
        </authorList>
    </citation>
    <scope>NUCLEOTIDE SEQUENCE [LARGE SCALE GENOMIC DNA]</scope>
    <source>
        <tissue evidence="2">Muscle</tissue>
    </source>
</reference>
<evidence type="ECO:0000313" key="3">
    <source>
        <dbReference type="Proteomes" id="UP000283509"/>
    </source>
</evidence>
<comment type="caution">
    <text evidence="2">The sequence shown here is derived from an EMBL/GenBank/DDBJ whole genome shotgun (WGS) entry which is preliminary data.</text>
</comment>
<gene>
    <name evidence="2" type="ORF">C7M84_009721</name>
</gene>
<dbReference type="Proteomes" id="UP000283509">
    <property type="component" value="Unassembled WGS sequence"/>
</dbReference>
<evidence type="ECO:0000256" key="1">
    <source>
        <dbReference type="SAM" id="SignalP"/>
    </source>
</evidence>
<dbReference type="OrthoDB" id="6354791at2759"/>
<dbReference type="EMBL" id="QCYY01000223">
    <property type="protein sequence ID" value="ROT85652.1"/>
    <property type="molecule type" value="Genomic_DNA"/>
</dbReference>
<evidence type="ECO:0000313" key="2">
    <source>
        <dbReference type="EMBL" id="ROT85652.1"/>
    </source>
</evidence>
<keyword evidence="1" id="KW-0732">Signal</keyword>
<organism evidence="2 3">
    <name type="scientific">Penaeus vannamei</name>
    <name type="common">Whiteleg shrimp</name>
    <name type="synonym">Litopenaeus vannamei</name>
    <dbReference type="NCBI Taxonomy" id="6689"/>
    <lineage>
        <taxon>Eukaryota</taxon>
        <taxon>Metazoa</taxon>
        <taxon>Ecdysozoa</taxon>
        <taxon>Arthropoda</taxon>
        <taxon>Crustacea</taxon>
        <taxon>Multicrustacea</taxon>
        <taxon>Malacostraca</taxon>
        <taxon>Eumalacostraca</taxon>
        <taxon>Eucarida</taxon>
        <taxon>Decapoda</taxon>
        <taxon>Dendrobranchiata</taxon>
        <taxon>Penaeoidea</taxon>
        <taxon>Penaeidae</taxon>
        <taxon>Penaeus</taxon>
    </lineage>
</organism>
<sequence>MIILPLLLFLPAHTTATFGLLANLTSALSDATFTIELGTTACEGFLSNATSALLSGTPLNITFNDFFLSAITSLQSLEESNPRTRLFFNFGSRWTSWRDRLANLTLTWRPGFFLGRISLAFVATTSLLSLST</sequence>